<dbReference type="InterPro" id="IPR028098">
    <property type="entry name" value="Glyco_trans_4-like_N"/>
</dbReference>
<dbReference type="PANTHER" id="PTHR46401:SF2">
    <property type="entry name" value="GLYCOSYLTRANSFERASE WBBK-RELATED"/>
    <property type="match status" value="1"/>
</dbReference>
<dbReference type="EMBL" id="BSEN01000001">
    <property type="protein sequence ID" value="GLJ74964.1"/>
    <property type="molecule type" value="Genomic_DNA"/>
</dbReference>
<dbReference type="Pfam" id="PF00534">
    <property type="entry name" value="Glycos_transf_1"/>
    <property type="match status" value="1"/>
</dbReference>
<feature type="domain" description="Glycosyl transferase family 1" evidence="3">
    <location>
        <begin position="190"/>
        <end position="353"/>
    </location>
</feature>
<dbReference type="Gene3D" id="3.40.50.2000">
    <property type="entry name" value="Glycogen Phosphorylase B"/>
    <property type="match status" value="2"/>
</dbReference>
<evidence type="ECO:0000259" key="4">
    <source>
        <dbReference type="Pfam" id="PF13439"/>
    </source>
</evidence>
<reference evidence="5" key="2">
    <citation type="submission" date="2023-01" db="EMBL/GenBank/DDBJ databases">
        <authorList>
            <person name="Sun Q."/>
            <person name="Evtushenko L."/>
        </authorList>
    </citation>
    <scope>NUCLEOTIDE SEQUENCE</scope>
    <source>
        <strain evidence="5">VKM Ac-1401</strain>
    </source>
</reference>
<dbReference type="PANTHER" id="PTHR46401">
    <property type="entry name" value="GLYCOSYLTRANSFERASE WBBK-RELATED"/>
    <property type="match status" value="1"/>
</dbReference>
<dbReference type="Proteomes" id="UP001142372">
    <property type="component" value="Unassembled WGS sequence"/>
</dbReference>
<feature type="domain" description="Glycosyltransferase subfamily 4-like N-terminal" evidence="4">
    <location>
        <begin position="19"/>
        <end position="179"/>
    </location>
</feature>
<gene>
    <name evidence="5" type="ORF">GCM10017584_05370</name>
</gene>
<protein>
    <submittedName>
        <fullName evidence="5">Glycosyl transferase</fullName>
    </submittedName>
</protein>
<proteinExistence type="predicted"/>
<keyword evidence="2 5" id="KW-0808">Transferase</keyword>
<dbReference type="AlphaFoldDB" id="A0A9W6H7Q1"/>
<dbReference type="GO" id="GO:0009103">
    <property type="term" value="P:lipopolysaccharide biosynthetic process"/>
    <property type="evidence" value="ECO:0007669"/>
    <property type="project" value="TreeGrafter"/>
</dbReference>
<comment type="caution">
    <text evidence="5">The sequence shown here is derived from an EMBL/GenBank/DDBJ whole genome shotgun (WGS) entry which is preliminary data.</text>
</comment>
<keyword evidence="1" id="KW-0328">Glycosyltransferase</keyword>
<dbReference type="InterPro" id="IPR001296">
    <property type="entry name" value="Glyco_trans_1"/>
</dbReference>
<sequence>MSRRQRVLIDATAMPANHGGVARYIYGVLEGFPPESIDLFVACQPDDAPTVAAVVPWAHILKTSPALRARPLRMLWEQFVLPLRAVRHRIDVIHSPHYSYPLLWARRRVVTLHDATFFSHPLVHTSLKRLYFRGWIRRAWRSADAIVTPSAATASELSRYLGAPHGVVSVAHLGVNSSRFHPPTPDQLDDFRADHGLDDTHDWFAFLGTIEPRKNVGSLLDAYAAIRSELGESAPRLLIAGARGWDVEAISRLDAMGANSGVSSLGYVPVDHLAALLGGAVAVVYPSFGEGFGLPVVEAMSCGATVITTRHLAIPEVGGDAVLYTEPDAASLREAMLNVLDDDAMRTDMSARAIVRATKFDWAATALAHLRAYEKTPSDAAAAVAGFEES</sequence>
<organism evidence="5 6">
    <name type="scientific">Leifsonia poae</name>
    <dbReference type="NCBI Taxonomy" id="110933"/>
    <lineage>
        <taxon>Bacteria</taxon>
        <taxon>Bacillati</taxon>
        <taxon>Actinomycetota</taxon>
        <taxon>Actinomycetes</taxon>
        <taxon>Micrococcales</taxon>
        <taxon>Microbacteriaceae</taxon>
        <taxon>Leifsonia</taxon>
    </lineage>
</organism>
<keyword evidence="6" id="KW-1185">Reference proteome</keyword>
<dbReference type="GO" id="GO:0016757">
    <property type="term" value="F:glycosyltransferase activity"/>
    <property type="evidence" value="ECO:0007669"/>
    <property type="project" value="UniProtKB-KW"/>
</dbReference>
<dbReference type="CDD" id="cd03809">
    <property type="entry name" value="GT4_MtfB-like"/>
    <property type="match status" value="1"/>
</dbReference>
<evidence type="ECO:0000259" key="3">
    <source>
        <dbReference type="Pfam" id="PF00534"/>
    </source>
</evidence>
<evidence type="ECO:0000256" key="2">
    <source>
        <dbReference type="ARBA" id="ARBA00022679"/>
    </source>
</evidence>
<evidence type="ECO:0000313" key="5">
    <source>
        <dbReference type="EMBL" id="GLJ74964.1"/>
    </source>
</evidence>
<name>A0A9W6H7Q1_9MICO</name>
<evidence type="ECO:0000256" key="1">
    <source>
        <dbReference type="ARBA" id="ARBA00022676"/>
    </source>
</evidence>
<dbReference type="RefSeq" id="WP_271175638.1">
    <property type="nucleotide sequence ID" value="NZ_BAAAJO010000001.1"/>
</dbReference>
<evidence type="ECO:0000313" key="6">
    <source>
        <dbReference type="Proteomes" id="UP001142372"/>
    </source>
</evidence>
<dbReference type="Pfam" id="PF13439">
    <property type="entry name" value="Glyco_transf_4"/>
    <property type="match status" value="1"/>
</dbReference>
<accession>A0A9W6H7Q1</accession>
<dbReference type="SUPFAM" id="SSF53756">
    <property type="entry name" value="UDP-Glycosyltransferase/glycogen phosphorylase"/>
    <property type="match status" value="1"/>
</dbReference>
<reference evidence="5" key="1">
    <citation type="journal article" date="2014" name="Int. J. Syst. Evol. Microbiol.">
        <title>Complete genome sequence of Corynebacterium casei LMG S-19264T (=DSM 44701T), isolated from a smear-ripened cheese.</title>
        <authorList>
            <consortium name="US DOE Joint Genome Institute (JGI-PGF)"/>
            <person name="Walter F."/>
            <person name="Albersmeier A."/>
            <person name="Kalinowski J."/>
            <person name="Ruckert C."/>
        </authorList>
    </citation>
    <scope>NUCLEOTIDE SEQUENCE</scope>
    <source>
        <strain evidence="5">VKM Ac-1401</strain>
    </source>
</reference>